<dbReference type="AlphaFoldDB" id="A0A6A2YQ24"/>
<dbReference type="PANTHER" id="PTHR14939">
    <property type="entry name" value="F-BOX ONLY PROTEIN 22"/>
    <property type="match status" value="1"/>
</dbReference>
<evidence type="ECO:0000313" key="1">
    <source>
        <dbReference type="EMBL" id="KAE8681397.1"/>
    </source>
</evidence>
<accession>A0A6A2YQ24</accession>
<dbReference type="EMBL" id="VEPZ02001308">
    <property type="protein sequence ID" value="KAE8681397.1"/>
    <property type="molecule type" value="Genomic_DNA"/>
</dbReference>
<comment type="caution">
    <text evidence="1">The sequence shown here is derived from an EMBL/GenBank/DDBJ whole genome shotgun (WGS) entry which is preliminary data.</text>
</comment>
<dbReference type="GO" id="GO:0000209">
    <property type="term" value="P:protein polyubiquitination"/>
    <property type="evidence" value="ECO:0007669"/>
    <property type="project" value="TreeGrafter"/>
</dbReference>
<protein>
    <submittedName>
        <fullName evidence="1">Uncharacterized protein</fullName>
    </submittedName>
</protein>
<proteinExistence type="predicted"/>
<evidence type="ECO:0000313" key="2">
    <source>
        <dbReference type="Proteomes" id="UP000436088"/>
    </source>
</evidence>
<sequence length="466" mass="51313">MVSQQSDQSLRLRPLECKILILLPGSLPEEKDSRRFLMMENNMDCLDLYIGVTRRWNCSVGSDKPRLMTTLALYGVEGQCVGRIKKSSLSFFCEHNVDISPFLENIPGIPVAGIFCSGEIGCGYKSLTANGKGYPPPLSLPLPPSLRTGTPLALASSPALSSPPPYPSRRQPFASCSEPIRPHFVIASVGPGFEFNDVLQFMLENFGSRAPIILSSVRGILGRDALTHDFREVEWTDNSDEEVHVNTGIVLTVGFVPGLKVDVIPLLRKKTNMEIFALLPDYAMSTETIIVGDERGIRNIEFHFALSNVVSAIRPKHKAASVRVQDSYTITWLTARRGQHEILGGQQMLEDINALLKNIEFHFVLSNVVSAIRPKHKVASVRVQDSYTITWLTARRGQQEILGGQQMLEDINNAWSPPSKDFLKFNVDGAMKADGSAGGIRGVLGDNSGKMLLSFSVPMGWLLDSC</sequence>
<name>A0A6A2YQ24_HIBSY</name>
<dbReference type="Proteomes" id="UP000436088">
    <property type="component" value="Unassembled WGS sequence"/>
</dbReference>
<reference evidence="1" key="1">
    <citation type="submission" date="2019-09" db="EMBL/GenBank/DDBJ databases">
        <title>Draft genome information of white flower Hibiscus syriacus.</title>
        <authorList>
            <person name="Kim Y.-M."/>
        </authorList>
    </citation>
    <scope>NUCLEOTIDE SEQUENCE [LARGE SCALE GENOMIC DNA]</scope>
    <source>
        <strain evidence="1">YM2019G1</strain>
    </source>
</reference>
<dbReference type="GO" id="GO:0032436">
    <property type="term" value="P:positive regulation of proteasomal ubiquitin-dependent protein catabolic process"/>
    <property type="evidence" value="ECO:0007669"/>
    <property type="project" value="TreeGrafter"/>
</dbReference>
<keyword evidence="2" id="KW-1185">Reference proteome</keyword>
<organism evidence="1 2">
    <name type="scientific">Hibiscus syriacus</name>
    <name type="common">Rose of Sharon</name>
    <dbReference type="NCBI Taxonomy" id="106335"/>
    <lineage>
        <taxon>Eukaryota</taxon>
        <taxon>Viridiplantae</taxon>
        <taxon>Streptophyta</taxon>
        <taxon>Embryophyta</taxon>
        <taxon>Tracheophyta</taxon>
        <taxon>Spermatophyta</taxon>
        <taxon>Magnoliopsida</taxon>
        <taxon>eudicotyledons</taxon>
        <taxon>Gunneridae</taxon>
        <taxon>Pentapetalae</taxon>
        <taxon>rosids</taxon>
        <taxon>malvids</taxon>
        <taxon>Malvales</taxon>
        <taxon>Malvaceae</taxon>
        <taxon>Malvoideae</taxon>
        <taxon>Hibiscus</taxon>
    </lineage>
</organism>
<gene>
    <name evidence="1" type="ORF">F3Y22_tig00111330pilonHSYRG00568</name>
</gene>
<dbReference type="PANTHER" id="PTHR14939:SF5">
    <property type="entry name" value="F-BOX ONLY PROTEIN 22"/>
    <property type="match status" value="1"/>
</dbReference>